<dbReference type="AlphaFoldDB" id="A0A0G0L6H0"/>
<dbReference type="SUPFAM" id="SSF158446">
    <property type="entry name" value="IVS-encoded protein-like"/>
    <property type="match status" value="1"/>
</dbReference>
<protein>
    <submittedName>
        <fullName evidence="1">S23 ribosomal protein</fullName>
    </submittedName>
</protein>
<name>A0A0G0L6H0_9BACT</name>
<dbReference type="CDD" id="cd16377">
    <property type="entry name" value="23S_rRNA_IVP_like"/>
    <property type="match status" value="1"/>
</dbReference>
<dbReference type="EMBL" id="LBTX01000040">
    <property type="protein sequence ID" value="KKQ48241.1"/>
    <property type="molecule type" value="Genomic_DNA"/>
</dbReference>
<dbReference type="Proteomes" id="UP000034231">
    <property type="component" value="Unassembled WGS sequence"/>
</dbReference>
<dbReference type="PANTHER" id="PTHR38471:SF2">
    <property type="entry name" value="FOUR HELIX BUNDLE PROTEIN"/>
    <property type="match status" value="1"/>
</dbReference>
<evidence type="ECO:0000313" key="2">
    <source>
        <dbReference type="Proteomes" id="UP000034231"/>
    </source>
</evidence>
<dbReference type="GO" id="GO:0005840">
    <property type="term" value="C:ribosome"/>
    <property type="evidence" value="ECO:0007669"/>
    <property type="project" value="UniProtKB-KW"/>
</dbReference>
<keyword evidence="1" id="KW-0687">Ribonucleoprotein</keyword>
<dbReference type="NCBIfam" id="TIGR02436">
    <property type="entry name" value="four helix bundle protein"/>
    <property type="match status" value="1"/>
</dbReference>
<reference evidence="1 2" key="1">
    <citation type="journal article" date="2015" name="Nature">
        <title>rRNA introns, odd ribosomes, and small enigmatic genomes across a large radiation of phyla.</title>
        <authorList>
            <person name="Brown C.T."/>
            <person name="Hug L.A."/>
            <person name="Thomas B.C."/>
            <person name="Sharon I."/>
            <person name="Castelle C.J."/>
            <person name="Singh A."/>
            <person name="Wilkins M.J."/>
            <person name="Williams K.H."/>
            <person name="Banfield J.F."/>
        </authorList>
    </citation>
    <scope>NUCLEOTIDE SEQUENCE [LARGE SCALE GENOMIC DNA]</scope>
</reference>
<proteinExistence type="predicted"/>
<dbReference type="PANTHER" id="PTHR38471">
    <property type="entry name" value="FOUR HELIX BUNDLE PROTEIN"/>
    <property type="match status" value="1"/>
</dbReference>
<dbReference type="InterPro" id="IPR012657">
    <property type="entry name" value="23S_rRNA-intervening_sequence"/>
</dbReference>
<gene>
    <name evidence="1" type="ORF">US68_C0040G0003</name>
</gene>
<dbReference type="Pfam" id="PF05635">
    <property type="entry name" value="23S_rRNA_IVP"/>
    <property type="match status" value="1"/>
</dbReference>
<evidence type="ECO:0000313" key="1">
    <source>
        <dbReference type="EMBL" id="KKQ48241.1"/>
    </source>
</evidence>
<keyword evidence="1" id="KW-0689">Ribosomal protein</keyword>
<organism evidence="1 2">
    <name type="scientific">Candidatus Shapirobacteria bacterium GW2011_GWE1_38_10</name>
    <dbReference type="NCBI Taxonomy" id="1618488"/>
    <lineage>
        <taxon>Bacteria</taxon>
        <taxon>Candidatus Shapironibacteriota</taxon>
    </lineage>
</organism>
<comment type="caution">
    <text evidence="1">The sequence shown here is derived from an EMBL/GenBank/DDBJ whole genome shotgun (WGS) entry which is preliminary data.</text>
</comment>
<dbReference type="Gene3D" id="1.20.1440.60">
    <property type="entry name" value="23S rRNA-intervening sequence"/>
    <property type="match status" value="1"/>
</dbReference>
<dbReference type="InterPro" id="IPR036583">
    <property type="entry name" value="23S_rRNA_IVS_sf"/>
</dbReference>
<accession>A0A0G0L6H0</accession>
<sequence length="122" mass="13722">MLTKVSSYKDLVVYQKSKQLTVDVITHFSSYKLPIAKQFLLNQLFRAVGSIPANIAEGYGRNSRKSFKQFVSIARGSSFEVDCWLEIIGDIEGFNGTKIMEFIARNTEISKMLSGLMKSLSN</sequence>